<protein>
    <submittedName>
        <fullName evidence="2">Uncharacterized protein</fullName>
    </submittedName>
</protein>
<dbReference type="EMBL" id="CAJOBC010000925">
    <property type="protein sequence ID" value="CAF3639315.1"/>
    <property type="molecule type" value="Genomic_DNA"/>
</dbReference>
<feature type="compositionally biased region" description="Low complexity" evidence="1">
    <location>
        <begin position="21"/>
        <end position="33"/>
    </location>
</feature>
<proteinExistence type="predicted"/>
<evidence type="ECO:0000313" key="4">
    <source>
        <dbReference type="EMBL" id="CAF3639315.1"/>
    </source>
</evidence>
<accession>A0A813W907</accession>
<gene>
    <name evidence="2" type="ORF">GPM918_LOCUS6108</name>
    <name evidence="3" type="ORF">OVA965_LOCUS39177</name>
    <name evidence="4" type="ORF">SRO942_LOCUS6108</name>
    <name evidence="5" type="ORF">TMI583_LOCUS40450</name>
</gene>
<reference evidence="2" key="1">
    <citation type="submission" date="2021-02" db="EMBL/GenBank/DDBJ databases">
        <authorList>
            <person name="Nowell W R."/>
        </authorList>
    </citation>
    <scope>NUCLEOTIDE SEQUENCE</scope>
</reference>
<name>A0A813W907_9BILA</name>
<dbReference type="Proteomes" id="UP000677228">
    <property type="component" value="Unassembled WGS sequence"/>
</dbReference>
<organism evidence="2 6">
    <name type="scientific">Didymodactylos carnosus</name>
    <dbReference type="NCBI Taxonomy" id="1234261"/>
    <lineage>
        <taxon>Eukaryota</taxon>
        <taxon>Metazoa</taxon>
        <taxon>Spiralia</taxon>
        <taxon>Gnathifera</taxon>
        <taxon>Rotifera</taxon>
        <taxon>Eurotatoria</taxon>
        <taxon>Bdelloidea</taxon>
        <taxon>Philodinida</taxon>
        <taxon>Philodinidae</taxon>
        <taxon>Didymodactylos</taxon>
    </lineage>
</organism>
<evidence type="ECO:0000256" key="1">
    <source>
        <dbReference type="SAM" id="MobiDB-lite"/>
    </source>
</evidence>
<dbReference type="EMBL" id="CAJNOK010040083">
    <property type="protein sequence ID" value="CAF1548868.1"/>
    <property type="molecule type" value="Genomic_DNA"/>
</dbReference>
<dbReference type="Proteomes" id="UP000663829">
    <property type="component" value="Unassembled WGS sequence"/>
</dbReference>
<evidence type="ECO:0000313" key="2">
    <source>
        <dbReference type="EMBL" id="CAF0851721.1"/>
    </source>
</evidence>
<dbReference type="Proteomes" id="UP000682733">
    <property type="component" value="Unassembled WGS sequence"/>
</dbReference>
<dbReference type="AlphaFoldDB" id="A0A813W907"/>
<comment type="caution">
    <text evidence="2">The sequence shown here is derived from an EMBL/GenBank/DDBJ whole genome shotgun (WGS) entry which is preliminary data.</text>
</comment>
<feature type="region of interest" description="Disordered" evidence="1">
    <location>
        <begin position="20"/>
        <end position="41"/>
    </location>
</feature>
<sequence length="190" mass="19737">MDEPTNIITQSNNPIFGVYNTTTGGSSKPSSSGAGACQYPSTEDPVEAIDNMLATKYTNFGSGKSGVSSATKGVGTGFYVIPSNGPSVLNGFQFATANKLPLSNPLTVTIEGSNLPALSLTSGSSWTLLYNGPTGIPNTDPGRNVYCSAQAINNTNAYSSYRLLITSQLGSDTNVQYAEIHLLGYFPGGN</sequence>
<evidence type="ECO:0000313" key="5">
    <source>
        <dbReference type="EMBL" id="CAF4338546.1"/>
    </source>
</evidence>
<dbReference type="Proteomes" id="UP000681722">
    <property type="component" value="Unassembled WGS sequence"/>
</dbReference>
<evidence type="ECO:0000313" key="3">
    <source>
        <dbReference type="EMBL" id="CAF1548868.1"/>
    </source>
</evidence>
<keyword evidence="6" id="KW-1185">Reference proteome</keyword>
<dbReference type="EMBL" id="CAJNOQ010000925">
    <property type="protein sequence ID" value="CAF0851721.1"/>
    <property type="molecule type" value="Genomic_DNA"/>
</dbReference>
<evidence type="ECO:0000313" key="6">
    <source>
        <dbReference type="Proteomes" id="UP000663829"/>
    </source>
</evidence>
<dbReference type="EMBL" id="CAJOBA010062520">
    <property type="protein sequence ID" value="CAF4338546.1"/>
    <property type="molecule type" value="Genomic_DNA"/>
</dbReference>